<dbReference type="GO" id="GO:0006952">
    <property type="term" value="P:defense response"/>
    <property type="evidence" value="ECO:0007669"/>
    <property type="project" value="UniProtKB-KW"/>
</dbReference>
<protein>
    <recommendedName>
        <fullName evidence="4">NB-ARC domain-containing protein</fullName>
    </recommendedName>
</protein>
<dbReference type="Proteomes" id="UP000467840">
    <property type="component" value="Chromosome 7"/>
</dbReference>
<feature type="domain" description="NB-ARC" evidence="4">
    <location>
        <begin position="6"/>
        <end position="83"/>
    </location>
</feature>
<dbReference type="InterPro" id="IPR027417">
    <property type="entry name" value="P-loop_NTPase"/>
</dbReference>
<accession>A0A6A6L189</accession>
<dbReference type="PANTHER" id="PTHR33463:SF203">
    <property type="entry name" value="AAA+ ATPASE DOMAIN-CONTAINING PROTEIN"/>
    <property type="match status" value="1"/>
</dbReference>
<dbReference type="SUPFAM" id="SSF52540">
    <property type="entry name" value="P-loop containing nucleoside triphosphate hydrolases"/>
    <property type="match status" value="1"/>
</dbReference>
<dbReference type="GO" id="GO:0005524">
    <property type="term" value="F:ATP binding"/>
    <property type="evidence" value="ECO:0007669"/>
    <property type="project" value="UniProtKB-KW"/>
</dbReference>
<dbReference type="PANTHER" id="PTHR33463">
    <property type="entry name" value="NB-ARC DOMAIN-CONTAINING PROTEIN-RELATED"/>
    <property type="match status" value="1"/>
</dbReference>
<dbReference type="EMBL" id="JAAGAX010000013">
    <property type="protein sequence ID" value="KAF2294497.1"/>
    <property type="molecule type" value="Genomic_DNA"/>
</dbReference>
<organism evidence="5 6">
    <name type="scientific">Hevea brasiliensis</name>
    <name type="common">Para rubber tree</name>
    <name type="synonym">Siphonia brasiliensis</name>
    <dbReference type="NCBI Taxonomy" id="3981"/>
    <lineage>
        <taxon>Eukaryota</taxon>
        <taxon>Viridiplantae</taxon>
        <taxon>Streptophyta</taxon>
        <taxon>Embryophyta</taxon>
        <taxon>Tracheophyta</taxon>
        <taxon>Spermatophyta</taxon>
        <taxon>Magnoliopsida</taxon>
        <taxon>eudicotyledons</taxon>
        <taxon>Gunneridae</taxon>
        <taxon>Pentapetalae</taxon>
        <taxon>rosids</taxon>
        <taxon>fabids</taxon>
        <taxon>Malpighiales</taxon>
        <taxon>Euphorbiaceae</taxon>
        <taxon>Crotonoideae</taxon>
        <taxon>Micrandreae</taxon>
        <taxon>Hevea</taxon>
    </lineage>
</organism>
<comment type="caution">
    <text evidence="5">The sequence shown here is derived from an EMBL/GenBank/DDBJ whole genome shotgun (WGS) entry which is preliminary data.</text>
</comment>
<sequence>MDALRDPNLNKIGVYGMGGVGKTTLAKEVHRQAIEEKLFDEVVMVAVNQTPELRRIQSEIADVLGLTFDVEEIPGRANRLYERLKKEKDEEAWSLFEMTLADAKDSELPPIATEVAKKCAGLPLLYTHSGDRLAK</sequence>
<keyword evidence="6" id="KW-1185">Reference proteome</keyword>
<evidence type="ECO:0000313" key="6">
    <source>
        <dbReference type="Proteomes" id="UP000467840"/>
    </source>
</evidence>
<dbReference type="Gene3D" id="1.10.8.430">
    <property type="entry name" value="Helical domain of apoptotic protease-activating factors"/>
    <property type="match status" value="1"/>
</dbReference>
<keyword evidence="3" id="KW-0067">ATP-binding</keyword>
<dbReference type="Pfam" id="PF00931">
    <property type="entry name" value="NB-ARC"/>
    <property type="match status" value="1"/>
</dbReference>
<dbReference type="InterPro" id="IPR050905">
    <property type="entry name" value="Plant_NBS-LRR"/>
</dbReference>
<evidence type="ECO:0000259" key="4">
    <source>
        <dbReference type="Pfam" id="PF00931"/>
    </source>
</evidence>
<evidence type="ECO:0000256" key="3">
    <source>
        <dbReference type="ARBA" id="ARBA00022840"/>
    </source>
</evidence>
<evidence type="ECO:0000256" key="1">
    <source>
        <dbReference type="ARBA" id="ARBA00022741"/>
    </source>
</evidence>
<reference evidence="5 6" key="1">
    <citation type="journal article" date="2020" name="Mol. Plant">
        <title>The Chromosome-Based Rubber Tree Genome Provides New Insights into Spurge Genome Evolution and Rubber Biosynthesis.</title>
        <authorList>
            <person name="Liu J."/>
            <person name="Shi C."/>
            <person name="Shi C.C."/>
            <person name="Li W."/>
            <person name="Zhang Q.J."/>
            <person name="Zhang Y."/>
            <person name="Li K."/>
            <person name="Lu H.F."/>
            <person name="Shi C."/>
            <person name="Zhu S.T."/>
            <person name="Xiao Z.Y."/>
            <person name="Nan H."/>
            <person name="Yue Y."/>
            <person name="Zhu X.G."/>
            <person name="Wu Y."/>
            <person name="Hong X.N."/>
            <person name="Fan G.Y."/>
            <person name="Tong Y."/>
            <person name="Zhang D."/>
            <person name="Mao C.L."/>
            <person name="Liu Y.L."/>
            <person name="Hao S.J."/>
            <person name="Liu W.Q."/>
            <person name="Lv M.Q."/>
            <person name="Zhang H.B."/>
            <person name="Liu Y."/>
            <person name="Hu-Tang G.R."/>
            <person name="Wang J.P."/>
            <person name="Wang J.H."/>
            <person name="Sun Y.H."/>
            <person name="Ni S.B."/>
            <person name="Chen W.B."/>
            <person name="Zhang X.C."/>
            <person name="Jiao Y.N."/>
            <person name="Eichler E.E."/>
            <person name="Li G.H."/>
            <person name="Liu X."/>
            <person name="Gao L.Z."/>
        </authorList>
    </citation>
    <scope>NUCLEOTIDE SEQUENCE [LARGE SCALE GENOMIC DNA]</scope>
    <source>
        <strain evidence="6">cv. GT1</strain>
        <tissue evidence="5">Leaf</tissue>
    </source>
</reference>
<dbReference type="Gene3D" id="3.40.50.300">
    <property type="entry name" value="P-loop containing nucleotide triphosphate hydrolases"/>
    <property type="match status" value="1"/>
</dbReference>
<gene>
    <name evidence="5" type="ORF">GH714_011983</name>
</gene>
<evidence type="ECO:0000313" key="5">
    <source>
        <dbReference type="EMBL" id="KAF2294497.1"/>
    </source>
</evidence>
<dbReference type="InterPro" id="IPR002182">
    <property type="entry name" value="NB-ARC"/>
</dbReference>
<evidence type="ECO:0000256" key="2">
    <source>
        <dbReference type="ARBA" id="ARBA00022821"/>
    </source>
</evidence>
<proteinExistence type="predicted"/>
<dbReference type="GO" id="GO:0043531">
    <property type="term" value="F:ADP binding"/>
    <property type="evidence" value="ECO:0007669"/>
    <property type="project" value="InterPro"/>
</dbReference>
<dbReference type="InterPro" id="IPR042197">
    <property type="entry name" value="Apaf_helical"/>
</dbReference>
<name>A0A6A6L189_HEVBR</name>
<keyword evidence="2" id="KW-0611">Plant defense</keyword>
<dbReference type="AlphaFoldDB" id="A0A6A6L189"/>
<keyword evidence="1" id="KW-0547">Nucleotide-binding</keyword>